<dbReference type="InterPro" id="IPR000362">
    <property type="entry name" value="Fumarate_lyase_fam"/>
</dbReference>
<keyword evidence="8" id="KW-1185">Reference proteome</keyword>
<dbReference type="OrthoDB" id="9802809at2"/>
<evidence type="ECO:0000256" key="4">
    <source>
        <dbReference type="HAMAP-Rule" id="MF_00743"/>
    </source>
</evidence>
<feature type="active site" evidence="4">
    <location>
        <position position="310"/>
    </location>
</feature>
<organism evidence="7 8">
    <name type="scientific">Apilactobacillus bombintestini</name>
    <dbReference type="NCBI Taxonomy" id="2419772"/>
    <lineage>
        <taxon>Bacteria</taxon>
        <taxon>Bacillati</taxon>
        <taxon>Bacillota</taxon>
        <taxon>Bacilli</taxon>
        <taxon>Lactobacillales</taxon>
        <taxon>Lactobacillaceae</taxon>
        <taxon>Apilactobacillus</taxon>
    </lineage>
</organism>
<comment type="miscellaneous">
    <text evidence="4">There are 2 substrate-binding sites: the catalytic A site, and the non-catalytic B site that may play a role in the transfer of substrate or product between the active site and the solvent. Alternatively, the B site may bind allosteric effectors.</text>
</comment>
<dbReference type="Gene3D" id="1.10.40.30">
    <property type="entry name" value="Fumarase/aspartase (C-terminal domain)"/>
    <property type="match status" value="1"/>
</dbReference>
<dbReference type="GO" id="GO:0008797">
    <property type="term" value="F:aspartate ammonia-lyase activity"/>
    <property type="evidence" value="ECO:0007669"/>
    <property type="project" value="UniProtKB-EC"/>
</dbReference>
<dbReference type="InterPro" id="IPR008948">
    <property type="entry name" value="L-Aspartase-like"/>
</dbReference>
<dbReference type="PRINTS" id="PR00149">
    <property type="entry name" value="FUMRATELYASE"/>
</dbReference>
<comment type="function">
    <text evidence="4">Involved in the TCA cycle. Catalyzes the stereospecific interconversion of fumarate to L-malate.</text>
</comment>
<comment type="similarity">
    <text evidence="2 4">Belongs to the class-II fumarase/aspartase family. Fumarase subfamily.</text>
</comment>
<comment type="catalytic activity">
    <reaction evidence="4">
        <text>(S)-malate = fumarate + H2O</text>
        <dbReference type="Rhea" id="RHEA:12460"/>
        <dbReference type="ChEBI" id="CHEBI:15377"/>
        <dbReference type="ChEBI" id="CHEBI:15589"/>
        <dbReference type="ChEBI" id="CHEBI:29806"/>
        <dbReference type="EC" id="4.2.1.2"/>
    </reaction>
</comment>
<dbReference type="Pfam" id="PF00206">
    <property type="entry name" value="Lyase_1"/>
    <property type="match status" value="1"/>
</dbReference>
<dbReference type="Proteomes" id="UP000272003">
    <property type="component" value="Chromosome"/>
</dbReference>
<dbReference type="InterPro" id="IPR018951">
    <property type="entry name" value="Fumarase_C_C"/>
</dbReference>
<feature type="domain" description="Fumarate lyase N-terminal" evidence="5">
    <location>
        <begin position="11"/>
        <end position="334"/>
    </location>
</feature>
<gene>
    <name evidence="4" type="primary">fumC</name>
    <name evidence="7" type="ORF">D7I45_00975</name>
</gene>
<feature type="site" description="Important for catalytic activity" evidence="4">
    <location>
        <position position="323"/>
    </location>
</feature>
<dbReference type="FunFam" id="1.10.275.10:FF:000001">
    <property type="entry name" value="Fumarate hydratase, mitochondrial"/>
    <property type="match status" value="1"/>
</dbReference>
<evidence type="ECO:0000313" key="7">
    <source>
        <dbReference type="EMBL" id="AYF92161.1"/>
    </source>
</evidence>
<feature type="binding site" evidence="4">
    <location>
        <begin position="132"/>
        <end position="134"/>
    </location>
    <ligand>
        <name>substrate</name>
    </ligand>
</feature>
<dbReference type="Gene3D" id="1.20.200.10">
    <property type="entry name" value="Fumarase/aspartase (Central domain)"/>
    <property type="match status" value="1"/>
</dbReference>
<dbReference type="PANTHER" id="PTHR11444">
    <property type="entry name" value="ASPARTATEAMMONIA/ARGININOSUCCINATE/ADENYLOSUCCINATE LYASE"/>
    <property type="match status" value="1"/>
</dbReference>
<feature type="binding site" evidence="4">
    <location>
        <begin position="96"/>
        <end position="98"/>
    </location>
    <ligand>
        <name>substrate</name>
    </ligand>
</feature>
<dbReference type="HAMAP" id="MF_00743">
    <property type="entry name" value="FumaraseC"/>
    <property type="match status" value="1"/>
</dbReference>
<evidence type="ECO:0000259" key="5">
    <source>
        <dbReference type="Pfam" id="PF00206"/>
    </source>
</evidence>
<proteinExistence type="inferred from homology"/>
<evidence type="ECO:0000256" key="3">
    <source>
        <dbReference type="ARBA" id="ARBA00023239"/>
    </source>
</evidence>
<dbReference type="GO" id="GO:0006099">
    <property type="term" value="P:tricarboxylic acid cycle"/>
    <property type="evidence" value="ECO:0007669"/>
    <property type="project" value="UniProtKB-UniRule"/>
</dbReference>
<feature type="active site" description="Proton donor/acceptor" evidence="4">
    <location>
        <position position="180"/>
    </location>
</feature>
<feature type="binding site" evidence="4">
    <location>
        <position position="311"/>
    </location>
    <ligand>
        <name>substrate</name>
    </ligand>
</feature>
<evidence type="ECO:0000256" key="1">
    <source>
        <dbReference type="ARBA" id="ARBA00001494"/>
    </source>
</evidence>
<evidence type="ECO:0000313" key="8">
    <source>
        <dbReference type="Proteomes" id="UP000272003"/>
    </source>
</evidence>
<dbReference type="EC" id="4.2.1.2" evidence="4"/>
<dbReference type="RefSeq" id="WP_120783935.1">
    <property type="nucleotide sequence ID" value="NZ_CP032626.1"/>
</dbReference>
<dbReference type="FunFam" id="1.10.40.30:FF:000002">
    <property type="entry name" value="Fumarate hydratase class II"/>
    <property type="match status" value="1"/>
</dbReference>
<dbReference type="InterPro" id="IPR020557">
    <property type="entry name" value="Fumarate_lyase_CS"/>
</dbReference>
<keyword evidence="4" id="KW-0816">Tricarboxylic acid cycle</keyword>
<feature type="binding site" evidence="4">
    <location>
        <position position="179"/>
    </location>
    <ligand>
        <name>substrate</name>
    </ligand>
</feature>
<reference evidence="7 8" key="1">
    <citation type="submission" date="2018-09" db="EMBL/GenBank/DDBJ databases">
        <title>Genome sequencing of strain BHWM-4.</title>
        <authorList>
            <person name="Heo J."/>
            <person name="Kim S.-J."/>
            <person name="Kwon S.-W."/>
        </authorList>
    </citation>
    <scope>NUCLEOTIDE SEQUENCE [LARGE SCALE GENOMIC DNA]</scope>
    <source>
        <strain evidence="7 8">BHWM-4</strain>
    </source>
</reference>
<feature type="binding site" evidence="4">
    <location>
        <begin position="316"/>
        <end position="318"/>
    </location>
    <ligand>
        <name>substrate</name>
    </ligand>
</feature>
<dbReference type="GO" id="GO:0004333">
    <property type="term" value="F:fumarate hydratase activity"/>
    <property type="evidence" value="ECO:0007669"/>
    <property type="project" value="UniProtKB-UniRule"/>
</dbReference>
<dbReference type="SUPFAM" id="SSF48557">
    <property type="entry name" value="L-aspartase-like"/>
    <property type="match status" value="1"/>
</dbReference>
<dbReference type="FunFam" id="1.20.200.10:FF:000001">
    <property type="entry name" value="Fumarate hydratase, mitochondrial"/>
    <property type="match status" value="1"/>
</dbReference>
<comment type="subunit">
    <text evidence="4">Homotetramer.</text>
</comment>
<accession>A0A387ARY8</accession>
<keyword evidence="4" id="KW-0963">Cytoplasm</keyword>
<dbReference type="Pfam" id="PF10415">
    <property type="entry name" value="FumaraseC_C"/>
    <property type="match status" value="1"/>
</dbReference>
<comment type="pathway">
    <text evidence="4">Carbohydrate metabolism; tricarboxylic acid cycle; (S)-malate from fumarate: step 1/1.</text>
</comment>
<dbReference type="InterPro" id="IPR022761">
    <property type="entry name" value="Fumarate_lyase_N"/>
</dbReference>
<dbReference type="GO" id="GO:0005737">
    <property type="term" value="C:cytoplasm"/>
    <property type="evidence" value="ECO:0007669"/>
    <property type="project" value="UniProtKB-SubCell"/>
</dbReference>
<evidence type="ECO:0000259" key="6">
    <source>
        <dbReference type="Pfam" id="PF10415"/>
    </source>
</evidence>
<dbReference type="AlphaFoldDB" id="A0A387ARY8"/>
<protein>
    <recommendedName>
        <fullName evidence="4">Fumarate hydratase class II</fullName>
        <shortName evidence="4">Fumarase C</shortName>
        <ecNumber evidence="4">4.2.1.2</ecNumber>
    </recommendedName>
    <alternativeName>
        <fullName evidence="4">Aerobic fumarase</fullName>
    </alternativeName>
    <alternativeName>
        <fullName evidence="4">Iron-independent fumarase</fullName>
    </alternativeName>
</protein>
<dbReference type="PANTHER" id="PTHR11444:SF1">
    <property type="entry name" value="FUMARATE HYDRATASE, MITOCHONDRIAL"/>
    <property type="match status" value="1"/>
</dbReference>
<feature type="domain" description="Fumarase C C-terminal" evidence="6">
    <location>
        <begin position="400"/>
        <end position="452"/>
    </location>
</feature>
<sequence length="456" mass="50315">MQFRIEHDSLGKVKVPKDALYGPQTERSRHNFNIGGRMPMPIIEMLLHVKQAAATVNNQNGTLAADKRQAIHEAVNQLLTGKYNNAFPLHIYQTGSGTQTNMNVNEVIAHLAMQLHPQTSVHPNDDVNQSQSSNDTFPTAMMMAAYQSCNTLIKAAKHLIATLEKKQQEFATVVKIGRTHLQDATPLTVGQEISGWKSAIQHDVDAMQQLIPTLLELPIGGTAVGTGLNTPNNFDQDMVKQLSKQMNVKYRVADNKFQGLANHSQITTMHGIFKTLASDLIKVGNDIRFLASGPRAGYNELNIPSNEPGSSIMPGKVNPTQIEALTMVAAKVMGNDTTISFANSQGNFEMNVYKPVIIASFLESSQLLTQSITSFTDRLVTGLTVNTKHIEELMDNSLMLVTALSPHIGYEKSTKIAQWAQQNDTKLIDAAEHFGISKDDFNKWVNPRDMTNINRK</sequence>
<dbReference type="Gene3D" id="1.10.275.10">
    <property type="entry name" value="Fumarase/aspartase (N-terminal domain)"/>
    <property type="match status" value="1"/>
</dbReference>
<dbReference type="UniPathway" id="UPA00223">
    <property type="reaction ID" value="UER01007"/>
</dbReference>
<dbReference type="KEGG" id="abom:D7I45_00975"/>
<dbReference type="InterPro" id="IPR005677">
    <property type="entry name" value="Fum_hydII"/>
</dbReference>
<dbReference type="EMBL" id="CP032626">
    <property type="protein sequence ID" value="AYF92161.1"/>
    <property type="molecule type" value="Genomic_DNA"/>
</dbReference>
<name>A0A387ARY8_9LACO</name>
<comment type="subcellular location">
    <subcellularLocation>
        <location evidence="4">Cytoplasm</location>
    </subcellularLocation>
</comment>
<keyword evidence="3 4" id="KW-0456">Lyase</keyword>
<dbReference type="InterPro" id="IPR024083">
    <property type="entry name" value="Fumarase/histidase_N"/>
</dbReference>
<dbReference type="GO" id="GO:0006108">
    <property type="term" value="P:malate metabolic process"/>
    <property type="evidence" value="ECO:0007669"/>
    <property type="project" value="TreeGrafter"/>
</dbReference>
<evidence type="ECO:0000256" key="2">
    <source>
        <dbReference type="ARBA" id="ARBA00009084"/>
    </source>
</evidence>
<dbReference type="GO" id="GO:0006106">
    <property type="term" value="P:fumarate metabolic process"/>
    <property type="evidence" value="ECO:0007669"/>
    <property type="project" value="InterPro"/>
</dbReference>
<dbReference type="CDD" id="cd01362">
    <property type="entry name" value="Fumarase_classII"/>
    <property type="match status" value="1"/>
</dbReference>
<comment type="catalytic activity">
    <reaction evidence="1">
        <text>L-aspartate = fumarate + NH4(+)</text>
        <dbReference type="Rhea" id="RHEA:16601"/>
        <dbReference type="ChEBI" id="CHEBI:28938"/>
        <dbReference type="ChEBI" id="CHEBI:29806"/>
        <dbReference type="ChEBI" id="CHEBI:29991"/>
        <dbReference type="EC" id="4.3.1.1"/>
    </reaction>
</comment>
<feature type="binding site" description="in site B" evidence="4">
    <location>
        <begin position="122"/>
        <end position="125"/>
    </location>
    <ligand>
        <name>substrate</name>
    </ligand>
</feature>
<dbReference type="PROSITE" id="PS00163">
    <property type="entry name" value="FUMARATE_LYASES"/>
    <property type="match status" value="1"/>
</dbReference>